<reference evidence="1" key="1">
    <citation type="submission" date="2014-11" db="EMBL/GenBank/DDBJ databases">
        <authorList>
            <person name="Amaro Gonzalez C."/>
        </authorList>
    </citation>
    <scope>NUCLEOTIDE SEQUENCE</scope>
</reference>
<evidence type="ECO:0000313" key="1">
    <source>
        <dbReference type="EMBL" id="JAH80623.1"/>
    </source>
</evidence>
<reference evidence="1" key="2">
    <citation type="journal article" date="2015" name="Fish Shellfish Immunol.">
        <title>Early steps in the European eel (Anguilla anguilla)-Vibrio vulnificus interaction in the gills: Role of the RtxA13 toxin.</title>
        <authorList>
            <person name="Callol A."/>
            <person name="Pajuelo D."/>
            <person name="Ebbesson L."/>
            <person name="Teles M."/>
            <person name="MacKenzie S."/>
            <person name="Amaro C."/>
        </authorList>
    </citation>
    <scope>NUCLEOTIDE SEQUENCE</scope>
</reference>
<dbReference type="AlphaFoldDB" id="A0A0E9VTK5"/>
<protein>
    <submittedName>
        <fullName evidence="1">Uncharacterized protein</fullName>
    </submittedName>
</protein>
<name>A0A0E9VTK5_ANGAN</name>
<sequence>MTIIVLKTCFYSITFKAKNKEIG</sequence>
<organism evidence="1">
    <name type="scientific">Anguilla anguilla</name>
    <name type="common">European freshwater eel</name>
    <name type="synonym">Muraena anguilla</name>
    <dbReference type="NCBI Taxonomy" id="7936"/>
    <lineage>
        <taxon>Eukaryota</taxon>
        <taxon>Metazoa</taxon>
        <taxon>Chordata</taxon>
        <taxon>Craniata</taxon>
        <taxon>Vertebrata</taxon>
        <taxon>Euteleostomi</taxon>
        <taxon>Actinopterygii</taxon>
        <taxon>Neopterygii</taxon>
        <taxon>Teleostei</taxon>
        <taxon>Anguilliformes</taxon>
        <taxon>Anguillidae</taxon>
        <taxon>Anguilla</taxon>
    </lineage>
</organism>
<accession>A0A0E9VTK5</accession>
<proteinExistence type="predicted"/>
<dbReference type="EMBL" id="GBXM01027954">
    <property type="protein sequence ID" value="JAH80623.1"/>
    <property type="molecule type" value="Transcribed_RNA"/>
</dbReference>